<evidence type="ECO:0000313" key="4">
    <source>
        <dbReference type="Proteomes" id="UP001071777"/>
    </source>
</evidence>
<evidence type="ECO:0000256" key="1">
    <source>
        <dbReference type="SAM" id="Coils"/>
    </source>
</evidence>
<dbReference type="EMBL" id="JAPCXB010000001">
    <property type="protein sequence ID" value="KAJ1615535.1"/>
    <property type="molecule type" value="Genomic_DNA"/>
</dbReference>
<protein>
    <submittedName>
        <fullName evidence="3">Coiled coil-containing protein</fullName>
    </submittedName>
</protein>
<accession>A0ABQ8PC22</accession>
<gene>
    <name evidence="3" type="ORF">OJ252_58</name>
</gene>
<evidence type="ECO:0000256" key="2">
    <source>
        <dbReference type="SAM" id="MobiDB-lite"/>
    </source>
</evidence>
<feature type="coiled-coil region" evidence="1">
    <location>
        <begin position="365"/>
        <end position="449"/>
    </location>
</feature>
<keyword evidence="4" id="KW-1185">Reference proteome</keyword>
<organism evidence="3 4">
    <name type="scientific">Cryptosporidium canis</name>
    <dbReference type="NCBI Taxonomy" id="195482"/>
    <lineage>
        <taxon>Eukaryota</taxon>
        <taxon>Sar</taxon>
        <taxon>Alveolata</taxon>
        <taxon>Apicomplexa</taxon>
        <taxon>Conoidasida</taxon>
        <taxon>Coccidia</taxon>
        <taxon>Eucoccidiorida</taxon>
        <taxon>Eimeriorina</taxon>
        <taxon>Cryptosporidiidae</taxon>
        <taxon>Cryptosporidium</taxon>
    </lineage>
</organism>
<feature type="compositionally biased region" description="Pro residues" evidence="2">
    <location>
        <begin position="117"/>
        <end position="127"/>
    </location>
</feature>
<proteinExistence type="predicted"/>
<name>A0ABQ8PC22_9CRYT</name>
<evidence type="ECO:0000313" key="3">
    <source>
        <dbReference type="EMBL" id="KAJ1615535.1"/>
    </source>
</evidence>
<dbReference type="Proteomes" id="UP001071777">
    <property type="component" value="Unassembled WGS sequence"/>
</dbReference>
<feature type="region of interest" description="Disordered" evidence="2">
    <location>
        <begin position="99"/>
        <end position="137"/>
    </location>
</feature>
<reference evidence="3" key="1">
    <citation type="submission" date="2022-10" db="EMBL/GenBank/DDBJ databases">
        <title>Adaptive evolution leads to modifications in subtelomeric GC content in a zoonotic Cryptosporidium species.</title>
        <authorList>
            <person name="Li J."/>
            <person name="Feng Y."/>
            <person name="Xiao L."/>
        </authorList>
    </citation>
    <scope>NUCLEOTIDE SEQUENCE</scope>
    <source>
        <strain evidence="3">25894</strain>
    </source>
</reference>
<sequence length="566" mass="62809">MQQVPMNAQPWGAIPSPMAGGIPARVNGPMFPGAAPRMGVFSTPHSPQRSNHIPAGMQSHVFPRQVPIPMTGMIGKPPNLGAQLTPAQELMMSTFTTQNQSTNNVPMPGPSLSHPLNAPPSPIPSSVPSPEREQRSTGIGTRLINSFIPWMGTCGAQPNGGQNSGAKSQNSGGIGSVLCCGSENAGIMTPDFPGSHDSNFSFSNNVKGQLKAGNFPRNDLEKENKELRESLFQLGEAVHDFVSKKDDQNNESQLIAALSKQLSTIHQKIGDLKYSVFPTNNKIGIETSNELVLNIVQSVNIIFGKIEVIASILSNDHSAIVFVNEIQKSLFEIGSNLEKLDEVHKSKSSELESAKHVSIMIEEDNKHLSDRLKDSNEQIRMLRERIIVLSANIEDKSSPQAQTSSPLYKKLEGEKIELEKKVEAIERQLEETKKALQNSENKYNTMVKQELINSKWPNHDLIKGRSHEDLVDLLRKIDPESKALQSIAENIVKKDRNTFVPQPTLRDRVLNVQVRENDIDFLKNDSNLGEIHKDTIRMQLEQFQKLHLINENVNKNTDKVPNERKR</sequence>
<comment type="caution">
    <text evidence="3">The sequence shown here is derived from an EMBL/GenBank/DDBJ whole genome shotgun (WGS) entry which is preliminary data.</text>
</comment>
<keyword evidence="1" id="KW-0175">Coiled coil</keyword>